<dbReference type="Proteomes" id="UP000602124">
    <property type="component" value="Unassembled WGS sequence"/>
</dbReference>
<dbReference type="Pfam" id="PF12951">
    <property type="entry name" value="PATR"/>
    <property type="match status" value="4"/>
</dbReference>
<dbReference type="Gene3D" id="2.40.128.130">
    <property type="entry name" value="Autotransporter beta-domain"/>
    <property type="match status" value="1"/>
</dbReference>
<evidence type="ECO:0000313" key="3">
    <source>
        <dbReference type="EMBL" id="MBJ3785830.1"/>
    </source>
</evidence>
<evidence type="ECO:0000313" key="4">
    <source>
        <dbReference type="Proteomes" id="UP000602124"/>
    </source>
</evidence>
<keyword evidence="4" id="KW-1185">Reference proteome</keyword>
<dbReference type="InterPro" id="IPR011050">
    <property type="entry name" value="Pectin_lyase_fold/virulence"/>
</dbReference>
<gene>
    <name evidence="3" type="ORF">JEQ47_13975</name>
</gene>
<comment type="caution">
    <text evidence="3">The sequence shown here is derived from an EMBL/GenBank/DDBJ whole genome shotgun (WGS) entry which is preliminary data.</text>
</comment>
<name>A0A934IZ89_9HYPH</name>
<protein>
    <submittedName>
        <fullName evidence="3">Autotransporter domain-containing protein</fullName>
    </submittedName>
</protein>
<dbReference type="SUPFAM" id="SSF51126">
    <property type="entry name" value="Pectin lyase-like"/>
    <property type="match status" value="2"/>
</dbReference>
<proteinExistence type="predicted"/>
<sequence length="1150" mass="116055">MLGVSAIAIVLLTPVRAETITYTNGENRSAAIVLTEDSELVAGSGVYATQSGTISGDYGIAITGGGRLRLSGANSHTGGTTIDGGTIEIAHESAFGTGAVTVSDFTYTFLAYGRAMAFSNDLVLVGSNSFHAINDATWAGDISGATGNLTFTAGHLALSGANTYGGGTRIGHAGYVARLSALSDQALGTGRLSFGDDATLTMGDGVTIANNMLLHMVGSRNVINSAGTSTLSGAMTEFSAGGGVIYNGGTIVRTGQDSHSGATRITGGAMLVAANPEILSDQSLVILDSGGTLRLLENQTVGGLGQFAGDTSGTLDLTNRRLTVTRSDNRTFGGSIVGTNNSRLELAGPGRLTLTGANSGWDGNLVATDGRLVVDGDFGSADAIINGAEISGTGRVGGLRLNQGATLHGVAGQTFTMSGLYISSGSVLSLSLGAANVQPLFHVEGTVELDGYIDIIDAGGFGPGVYTVLTYGGTLFNQETNIRDLPDGVEPEDVQLQLLNGRINIVSSAGADITFWDGGNAANWNNGRIDGGDGIWGSDDTFTTADGSVNGPVDPDPGFVVFGGTAGTVELADTRAVDGMQFVTDGYRIVGSNLEIASGERIFRAGDGTTAGAGVTATIDTGIEGDGRLVKSDAGRLILGADNTYSGGTEVRGGILDVTGRIGDVLVGADGYLTGSGDVGNAQVDGRIGASFGETLTVDGDLVLSENAIFELAVDALGNKGVVFVDGTAALDGTVNLLASGGDYADATSYTFLRAEGGVTGSFDGVIDNLAFLSAVLDYETHRVSLTLARNSNSFPDVAETANQRATAGAVEGLGAGNAVYDRVLTYDVADARNGFDQLSGEVHASSQAALLASGGAVSSTMSGQVAAALDNRSTSGGVNLWSTVDGQFATLRGDGNAADTHFSAGNIFFGGDAIFNGNWAFGAMGGYSATGVSIPARSSTADADSLYAGIYGGGEIGDTTLSFGSAVGVHHTDTTRSVDLPGFTQTLTAGRAGATSQTFAEIGHKLRFDSGLVIEPFANLTHTSLFSGTYAENGGAAALTGRAAYAGLTTVTLGLRGETSFALGEVEARATGMVGWRQAFGGTTSATHAFGTGSEFAVSGSTAGQSAALVSAGFAFDLTDAVELDFGYDGEFGPGVTSHGLKASLSAKF</sequence>
<feature type="domain" description="Autotransporter" evidence="2">
    <location>
        <begin position="874"/>
        <end position="1150"/>
    </location>
</feature>
<reference evidence="3" key="1">
    <citation type="submission" date="2020-12" db="EMBL/GenBank/DDBJ databases">
        <title>Devosia sp. MSA67 isolated from Mo River.</title>
        <authorList>
            <person name="Ma F."/>
            <person name="Zi Z."/>
        </authorList>
    </citation>
    <scope>NUCLEOTIDE SEQUENCE</scope>
    <source>
        <strain evidence="3">MSA67</strain>
    </source>
</reference>
<dbReference type="NCBIfam" id="TIGR02601">
    <property type="entry name" value="autotrns_rpt"/>
    <property type="match status" value="2"/>
</dbReference>
<dbReference type="Pfam" id="PF03797">
    <property type="entry name" value="Autotransporter"/>
    <property type="match status" value="1"/>
</dbReference>
<dbReference type="AlphaFoldDB" id="A0A934IZ89"/>
<dbReference type="InterPro" id="IPR005546">
    <property type="entry name" value="Autotransporte_beta"/>
</dbReference>
<evidence type="ECO:0000259" key="2">
    <source>
        <dbReference type="PROSITE" id="PS51208"/>
    </source>
</evidence>
<dbReference type="InterPro" id="IPR013425">
    <property type="entry name" value="Autotrns_rpt"/>
</dbReference>
<accession>A0A934IZ89</accession>
<evidence type="ECO:0000256" key="1">
    <source>
        <dbReference type="ARBA" id="ARBA00022729"/>
    </source>
</evidence>
<dbReference type="SUPFAM" id="SSF103515">
    <property type="entry name" value="Autotransporter"/>
    <property type="match status" value="1"/>
</dbReference>
<dbReference type="RefSeq" id="WP_198877054.1">
    <property type="nucleotide sequence ID" value="NZ_JAEKMH010000003.1"/>
</dbReference>
<dbReference type="SMART" id="SM00869">
    <property type="entry name" value="Autotransporter"/>
    <property type="match status" value="1"/>
</dbReference>
<keyword evidence="1" id="KW-0732">Signal</keyword>
<dbReference type="PROSITE" id="PS51208">
    <property type="entry name" value="AUTOTRANSPORTER"/>
    <property type="match status" value="1"/>
</dbReference>
<organism evidence="3 4">
    <name type="scientific">Devosia sediminis</name>
    <dbReference type="NCBI Taxonomy" id="2798801"/>
    <lineage>
        <taxon>Bacteria</taxon>
        <taxon>Pseudomonadati</taxon>
        <taxon>Pseudomonadota</taxon>
        <taxon>Alphaproteobacteria</taxon>
        <taxon>Hyphomicrobiales</taxon>
        <taxon>Devosiaceae</taxon>
        <taxon>Devosia</taxon>
    </lineage>
</organism>
<dbReference type="EMBL" id="JAEKMH010000003">
    <property type="protein sequence ID" value="MBJ3785830.1"/>
    <property type="molecule type" value="Genomic_DNA"/>
</dbReference>
<dbReference type="InterPro" id="IPR036709">
    <property type="entry name" value="Autotransporte_beta_dom_sf"/>
</dbReference>